<evidence type="ECO:0000313" key="2">
    <source>
        <dbReference type="EMBL" id="MBC3789888.1"/>
    </source>
</evidence>
<comment type="caution">
    <text evidence="2">The sequence shown here is derived from an EMBL/GenBank/DDBJ whole genome shotgun (WGS) entry which is preliminary data.</text>
</comment>
<organism evidence="2 3">
    <name type="scientific">Spirosoma utsteinense</name>
    <dbReference type="NCBI Taxonomy" id="2585773"/>
    <lineage>
        <taxon>Bacteria</taxon>
        <taxon>Pseudomonadati</taxon>
        <taxon>Bacteroidota</taxon>
        <taxon>Cytophagia</taxon>
        <taxon>Cytophagales</taxon>
        <taxon>Cytophagaceae</taxon>
        <taxon>Spirosoma</taxon>
    </lineage>
</organism>
<feature type="signal peptide" evidence="1">
    <location>
        <begin position="1"/>
        <end position="21"/>
    </location>
</feature>
<evidence type="ECO:0000313" key="3">
    <source>
        <dbReference type="Proteomes" id="UP000700732"/>
    </source>
</evidence>
<dbReference type="Proteomes" id="UP000700732">
    <property type="component" value="Unassembled WGS sequence"/>
</dbReference>
<evidence type="ECO:0008006" key="4">
    <source>
        <dbReference type="Google" id="ProtNLM"/>
    </source>
</evidence>
<feature type="chain" id="PRO_5047326865" description="SusD/RagB family nutrient-binding outer membrane lipoprotein" evidence="1">
    <location>
        <begin position="22"/>
        <end position="536"/>
    </location>
</feature>
<dbReference type="InterPro" id="IPR011990">
    <property type="entry name" value="TPR-like_helical_dom_sf"/>
</dbReference>
<dbReference type="RefSeq" id="WP_186735460.1">
    <property type="nucleotide sequence ID" value="NZ_VFIA01000002.1"/>
</dbReference>
<evidence type="ECO:0000256" key="1">
    <source>
        <dbReference type="SAM" id="SignalP"/>
    </source>
</evidence>
<reference evidence="2 3" key="1">
    <citation type="submission" date="2019-06" db="EMBL/GenBank/DDBJ databases">
        <title>Spirosoma utsteinense sp. nov. isolated from Antarctic ice-free soils.</title>
        <authorList>
            <person name="Tahon G."/>
        </authorList>
    </citation>
    <scope>NUCLEOTIDE SEQUENCE [LARGE SCALE GENOMIC DNA]</scope>
    <source>
        <strain evidence="2 3">LMG 31447</strain>
    </source>
</reference>
<proteinExistence type="predicted"/>
<dbReference type="EMBL" id="VFIA01000002">
    <property type="protein sequence ID" value="MBC3789888.1"/>
    <property type="molecule type" value="Genomic_DNA"/>
</dbReference>
<dbReference type="InterPro" id="IPR041662">
    <property type="entry name" value="SusD-like_2"/>
</dbReference>
<dbReference type="Gene3D" id="1.25.40.390">
    <property type="match status" value="1"/>
</dbReference>
<name>A0ABR6W056_9BACT</name>
<dbReference type="SUPFAM" id="SSF48452">
    <property type="entry name" value="TPR-like"/>
    <property type="match status" value="1"/>
</dbReference>
<accession>A0ABR6W056</accession>
<sequence length="536" mass="60005">MNLYKRILPILALMLTLTACEKSFDELEKDPNRAVNAPASLVLKGILNDMYDSENSPEGFAGVTYAPWSAEQRYNQFYASNYNYYSTNEYTWTTTKLNFFTLKNVLRMEAEAKRAGAADLNPYAALGKFFRAYFFENMTRRVGDIPMTEALKDQANLTPKYDTQKAVYVQILQWLDEANTDMAAIITKGDNTLGGDFYYNNNLRQWQKAVNAYRLRVLISLSKKEADADLNIKQKFADMVGNPTKYPLLTGMSDNLQYVHNGIQSKYPRNQDNFGQSATRENMAKTYIDLLVDRKDPRVFVVAEPASAKLAAGLRPTDFAAFVGASSGEDQQDMATNVLKGQYSFQNRKHYYTSYVGESVFIVGYPEQMFNLAEGINRGWAAASTSAGSADNYYRKGILASMGFYGLKDGDNTVTFSRDGGITNFTDYVVKVSTSDYLAQPSVNYAGDNATGLNQILTQKYIAFFQNSGLEAFYNQRRTGVPAFLTGVGTGNSGRIPKRWQYPTSERTTNGDNLKAAITSQYGANDDINATMWILK</sequence>
<dbReference type="Pfam" id="PF12771">
    <property type="entry name" value="SusD-like_2"/>
    <property type="match status" value="1"/>
</dbReference>
<gene>
    <name evidence="2" type="ORF">FH603_371</name>
</gene>
<keyword evidence="1" id="KW-0732">Signal</keyword>
<dbReference type="PROSITE" id="PS51257">
    <property type="entry name" value="PROKAR_LIPOPROTEIN"/>
    <property type="match status" value="1"/>
</dbReference>
<keyword evidence="3" id="KW-1185">Reference proteome</keyword>
<protein>
    <recommendedName>
        <fullName evidence="4">SusD/RagB family nutrient-binding outer membrane lipoprotein</fullName>
    </recommendedName>
</protein>